<evidence type="ECO:0000256" key="4">
    <source>
        <dbReference type="ARBA" id="ARBA00022989"/>
    </source>
</evidence>
<dbReference type="RefSeq" id="WP_202748244.1">
    <property type="nucleotide sequence ID" value="NZ_JAESWC010000002.1"/>
</dbReference>
<evidence type="ECO:0000313" key="8">
    <source>
        <dbReference type="EMBL" id="MBL4935649.1"/>
    </source>
</evidence>
<dbReference type="Proteomes" id="UP000632377">
    <property type="component" value="Unassembled WGS sequence"/>
</dbReference>
<feature type="transmembrane region" description="Helical" evidence="6">
    <location>
        <begin position="383"/>
        <end position="403"/>
    </location>
</feature>
<proteinExistence type="predicted"/>
<keyword evidence="4 6" id="KW-1133">Transmembrane helix</keyword>
<accession>A0ABS1T8J0</accession>
<dbReference type="InterPro" id="IPR036259">
    <property type="entry name" value="MFS_trans_sf"/>
</dbReference>
<feature type="transmembrane region" description="Helical" evidence="6">
    <location>
        <begin position="12"/>
        <end position="33"/>
    </location>
</feature>
<comment type="subcellular location">
    <subcellularLocation>
        <location evidence="1">Cell membrane</location>
        <topology evidence="1">Multi-pass membrane protein</topology>
    </subcellularLocation>
</comment>
<reference evidence="8 9" key="1">
    <citation type="submission" date="2021-01" db="EMBL/GenBank/DDBJ databases">
        <title>Genome public.</title>
        <authorList>
            <person name="Liu C."/>
            <person name="Sun Q."/>
        </authorList>
    </citation>
    <scope>NUCLEOTIDE SEQUENCE [LARGE SCALE GENOMIC DNA]</scope>
    <source>
        <strain evidence="8 9">YIM B02515</strain>
    </source>
</reference>
<keyword evidence="2" id="KW-0813">Transport</keyword>
<keyword evidence="9" id="KW-1185">Reference proteome</keyword>
<dbReference type="CDD" id="cd17330">
    <property type="entry name" value="MFS_SLC46_TetA_like"/>
    <property type="match status" value="1"/>
</dbReference>
<organism evidence="8 9">
    <name type="scientific">Clostridium rhizosphaerae</name>
    <dbReference type="NCBI Taxonomy" id="2803861"/>
    <lineage>
        <taxon>Bacteria</taxon>
        <taxon>Bacillati</taxon>
        <taxon>Bacillota</taxon>
        <taxon>Clostridia</taxon>
        <taxon>Eubacteriales</taxon>
        <taxon>Clostridiaceae</taxon>
        <taxon>Clostridium</taxon>
    </lineage>
</organism>
<feature type="transmembrane region" description="Helical" evidence="6">
    <location>
        <begin position="231"/>
        <end position="256"/>
    </location>
</feature>
<dbReference type="PANTHER" id="PTHR23504:SF15">
    <property type="entry name" value="MAJOR FACILITATOR SUPERFAMILY (MFS) PROFILE DOMAIN-CONTAINING PROTEIN"/>
    <property type="match status" value="1"/>
</dbReference>
<evidence type="ECO:0000256" key="1">
    <source>
        <dbReference type="ARBA" id="ARBA00004651"/>
    </source>
</evidence>
<protein>
    <submittedName>
        <fullName evidence="8">MFS transporter</fullName>
    </submittedName>
</protein>
<feature type="domain" description="Major facilitator superfamily (MFS) profile" evidence="7">
    <location>
        <begin position="7"/>
        <end position="407"/>
    </location>
</feature>
<dbReference type="PRINTS" id="PR01035">
    <property type="entry name" value="TCRTETA"/>
</dbReference>
<feature type="transmembrane region" description="Helical" evidence="6">
    <location>
        <begin position="354"/>
        <end position="377"/>
    </location>
</feature>
<dbReference type="Gene3D" id="1.20.1250.20">
    <property type="entry name" value="MFS general substrate transporter like domains"/>
    <property type="match status" value="1"/>
</dbReference>
<dbReference type="EMBL" id="JAESWC010000002">
    <property type="protein sequence ID" value="MBL4935649.1"/>
    <property type="molecule type" value="Genomic_DNA"/>
</dbReference>
<evidence type="ECO:0000256" key="3">
    <source>
        <dbReference type="ARBA" id="ARBA00022692"/>
    </source>
</evidence>
<evidence type="ECO:0000259" key="7">
    <source>
        <dbReference type="PROSITE" id="PS50850"/>
    </source>
</evidence>
<keyword evidence="5 6" id="KW-0472">Membrane</keyword>
<name>A0ABS1T8J0_9CLOT</name>
<dbReference type="PANTHER" id="PTHR23504">
    <property type="entry name" value="MAJOR FACILITATOR SUPERFAMILY DOMAIN-CONTAINING PROTEIN 10"/>
    <property type="match status" value="1"/>
</dbReference>
<dbReference type="SUPFAM" id="SSF103473">
    <property type="entry name" value="MFS general substrate transporter"/>
    <property type="match status" value="1"/>
</dbReference>
<feature type="transmembrane region" description="Helical" evidence="6">
    <location>
        <begin position="53"/>
        <end position="72"/>
    </location>
</feature>
<feature type="transmembrane region" description="Helical" evidence="6">
    <location>
        <begin position="319"/>
        <end position="342"/>
    </location>
</feature>
<gene>
    <name evidence="8" type="ORF">JK636_07745</name>
</gene>
<feature type="transmembrane region" description="Helical" evidence="6">
    <location>
        <begin position="182"/>
        <end position="200"/>
    </location>
</feature>
<dbReference type="InterPro" id="IPR001958">
    <property type="entry name" value="Tet-R_TetA/multi-R_MdtG-like"/>
</dbReference>
<dbReference type="Pfam" id="PF07690">
    <property type="entry name" value="MFS_1"/>
    <property type="match status" value="1"/>
</dbReference>
<evidence type="ECO:0000256" key="6">
    <source>
        <dbReference type="SAM" id="Phobius"/>
    </source>
</evidence>
<feature type="transmembrane region" description="Helical" evidence="6">
    <location>
        <begin position="296"/>
        <end position="313"/>
    </location>
</feature>
<sequence>MKKKKSPILTIFFTVFLDLLGLGIIIPILPAVLLDPRGGVLPFSYSFSTRTMLYGFMIAAYPLAQFFGAPILGTLADQKGRKKLLIVSLIGTLAGYIIFAIGIIQKDIYLLFAGRILDGFTGGNISIAQSAIADVSDEKTKSKNFGLIGMAFGLGFIIGPYIGGKLSDASVVSWFTYSTPFWLSVILTTINIALVIWNFPETLPSGRKVKVSALTGIKNIGKAFKYENLRVMFLVVFLLTVGFNFFTQFFQVFLIGKFRFTQSQIGDFFAYMGLWIAVAQGAVLRPLSKKYKPSAILKYSIILLAATFPILLLPDKAKWLYFIVPFISIFQGLTQPNSTAIISNLSDKDKQGEILGINQSILSVAQAIPPIIAGFVTSVSLNLPTLFAAGATIFAWIIFVFLFKRSKTSKVNEESIA</sequence>
<comment type="caution">
    <text evidence="8">The sequence shown here is derived from an EMBL/GenBank/DDBJ whole genome shotgun (WGS) entry which is preliminary data.</text>
</comment>
<evidence type="ECO:0000256" key="5">
    <source>
        <dbReference type="ARBA" id="ARBA00023136"/>
    </source>
</evidence>
<keyword evidence="3 6" id="KW-0812">Transmembrane</keyword>
<feature type="transmembrane region" description="Helical" evidence="6">
    <location>
        <begin position="268"/>
        <end position="284"/>
    </location>
</feature>
<feature type="transmembrane region" description="Helical" evidence="6">
    <location>
        <begin position="84"/>
        <end position="104"/>
    </location>
</feature>
<dbReference type="PROSITE" id="PS50850">
    <property type="entry name" value="MFS"/>
    <property type="match status" value="1"/>
</dbReference>
<feature type="transmembrane region" description="Helical" evidence="6">
    <location>
        <begin position="110"/>
        <end position="133"/>
    </location>
</feature>
<feature type="transmembrane region" description="Helical" evidence="6">
    <location>
        <begin position="145"/>
        <end position="162"/>
    </location>
</feature>
<evidence type="ECO:0000313" key="9">
    <source>
        <dbReference type="Proteomes" id="UP000632377"/>
    </source>
</evidence>
<evidence type="ECO:0000256" key="2">
    <source>
        <dbReference type="ARBA" id="ARBA00022448"/>
    </source>
</evidence>
<dbReference type="InterPro" id="IPR020846">
    <property type="entry name" value="MFS_dom"/>
</dbReference>
<dbReference type="InterPro" id="IPR011701">
    <property type="entry name" value="MFS"/>
</dbReference>